<feature type="domain" description="Saposin B-type" evidence="4">
    <location>
        <begin position="28"/>
        <end position="115"/>
    </location>
</feature>
<dbReference type="AlphaFoldDB" id="A0AAD6UZP5"/>
<feature type="region of interest" description="Disordered" evidence="2">
    <location>
        <begin position="157"/>
        <end position="178"/>
    </location>
</feature>
<comment type="caution">
    <text evidence="5">The sequence shown here is derived from an EMBL/GenBank/DDBJ whole genome shotgun (WGS) entry which is preliminary data.</text>
</comment>
<feature type="signal peptide" evidence="3">
    <location>
        <begin position="1"/>
        <end position="18"/>
    </location>
</feature>
<dbReference type="Gene3D" id="1.10.225.10">
    <property type="entry name" value="Saposin-like"/>
    <property type="match status" value="1"/>
</dbReference>
<evidence type="ECO:0000313" key="5">
    <source>
        <dbReference type="EMBL" id="KAJ7195815.1"/>
    </source>
</evidence>
<dbReference type="Proteomes" id="UP001219525">
    <property type="component" value="Unassembled WGS sequence"/>
</dbReference>
<name>A0AAD6UZP5_9AGAR</name>
<keyword evidence="3" id="KW-0732">Signal</keyword>
<evidence type="ECO:0000256" key="2">
    <source>
        <dbReference type="SAM" id="MobiDB-lite"/>
    </source>
</evidence>
<evidence type="ECO:0000313" key="6">
    <source>
        <dbReference type="Proteomes" id="UP001219525"/>
    </source>
</evidence>
<gene>
    <name evidence="5" type="ORF">GGX14DRAFT_403784</name>
</gene>
<evidence type="ECO:0000256" key="1">
    <source>
        <dbReference type="ARBA" id="ARBA00023157"/>
    </source>
</evidence>
<dbReference type="InterPro" id="IPR011001">
    <property type="entry name" value="Saposin-like"/>
</dbReference>
<dbReference type="SUPFAM" id="SSF47862">
    <property type="entry name" value="Saposin"/>
    <property type="match status" value="1"/>
</dbReference>
<dbReference type="EMBL" id="JARJCW010000088">
    <property type="protein sequence ID" value="KAJ7195815.1"/>
    <property type="molecule type" value="Genomic_DNA"/>
</dbReference>
<accession>A0AAD6UZP5</accession>
<keyword evidence="1" id="KW-1015">Disulfide bond</keyword>
<proteinExistence type="predicted"/>
<feature type="chain" id="PRO_5042082009" description="Saposin B-type domain-containing protein" evidence="3">
    <location>
        <begin position="19"/>
        <end position="178"/>
    </location>
</feature>
<sequence>MVKLSLALCFAAVGLATARVSSVLPRQDITSCILCVQLAQVVEQLQLKGDSDAALKAAIEAQLESTCILNPFLDKLCNSRARQVVPAVLKKVFEEGGSPLEACTELGAAFSRADSAAPRLRATGRWRRMQVSEARHGRRTWAGVQAAIKKKLKKAAISNQPELGRSGAPVALNNEDGP</sequence>
<protein>
    <recommendedName>
        <fullName evidence="4">Saposin B-type domain-containing protein</fullName>
    </recommendedName>
</protein>
<organism evidence="5 6">
    <name type="scientific">Mycena pura</name>
    <dbReference type="NCBI Taxonomy" id="153505"/>
    <lineage>
        <taxon>Eukaryota</taxon>
        <taxon>Fungi</taxon>
        <taxon>Dikarya</taxon>
        <taxon>Basidiomycota</taxon>
        <taxon>Agaricomycotina</taxon>
        <taxon>Agaricomycetes</taxon>
        <taxon>Agaricomycetidae</taxon>
        <taxon>Agaricales</taxon>
        <taxon>Marasmiineae</taxon>
        <taxon>Mycenaceae</taxon>
        <taxon>Mycena</taxon>
    </lineage>
</organism>
<dbReference type="InterPro" id="IPR008139">
    <property type="entry name" value="SaposinB_dom"/>
</dbReference>
<dbReference type="PROSITE" id="PS50015">
    <property type="entry name" value="SAP_B"/>
    <property type="match status" value="1"/>
</dbReference>
<evidence type="ECO:0000256" key="3">
    <source>
        <dbReference type="SAM" id="SignalP"/>
    </source>
</evidence>
<keyword evidence="6" id="KW-1185">Reference proteome</keyword>
<evidence type="ECO:0000259" key="4">
    <source>
        <dbReference type="PROSITE" id="PS50015"/>
    </source>
</evidence>
<reference evidence="5" key="1">
    <citation type="submission" date="2023-03" db="EMBL/GenBank/DDBJ databases">
        <title>Massive genome expansion in bonnet fungi (Mycena s.s.) driven by repeated elements and novel gene families across ecological guilds.</title>
        <authorList>
            <consortium name="Lawrence Berkeley National Laboratory"/>
            <person name="Harder C.B."/>
            <person name="Miyauchi S."/>
            <person name="Viragh M."/>
            <person name="Kuo A."/>
            <person name="Thoen E."/>
            <person name="Andreopoulos B."/>
            <person name="Lu D."/>
            <person name="Skrede I."/>
            <person name="Drula E."/>
            <person name="Henrissat B."/>
            <person name="Morin E."/>
            <person name="Kohler A."/>
            <person name="Barry K."/>
            <person name="LaButti K."/>
            <person name="Morin E."/>
            <person name="Salamov A."/>
            <person name="Lipzen A."/>
            <person name="Mereny Z."/>
            <person name="Hegedus B."/>
            <person name="Baldrian P."/>
            <person name="Stursova M."/>
            <person name="Weitz H."/>
            <person name="Taylor A."/>
            <person name="Grigoriev I.V."/>
            <person name="Nagy L.G."/>
            <person name="Martin F."/>
            <person name="Kauserud H."/>
        </authorList>
    </citation>
    <scope>NUCLEOTIDE SEQUENCE</scope>
    <source>
        <strain evidence="5">9144</strain>
    </source>
</reference>